<dbReference type="HOGENOM" id="CLU_1360375_0_0_1"/>
<feature type="compositionally biased region" description="Basic and acidic residues" evidence="1">
    <location>
        <begin position="182"/>
        <end position="195"/>
    </location>
</feature>
<name>W7HNG8_9PEZI</name>
<dbReference type="EMBL" id="KI966435">
    <property type="protein sequence ID" value="EWC44699.1"/>
    <property type="molecule type" value="Genomic_DNA"/>
</dbReference>
<keyword evidence="3" id="KW-1185">Reference proteome</keyword>
<evidence type="ECO:0000313" key="2">
    <source>
        <dbReference type="EMBL" id="EWC44699.1"/>
    </source>
</evidence>
<reference evidence="2 3" key="1">
    <citation type="submission" date="2013-05" db="EMBL/GenBank/DDBJ databases">
        <title>Drechslerella stenobrocha genome reveals carnivorous origination and mechanical trapping mechanism of predatory fungi.</title>
        <authorList>
            <person name="Liu X."/>
            <person name="Zhang W."/>
            <person name="Liu K."/>
        </authorList>
    </citation>
    <scope>NUCLEOTIDE SEQUENCE [LARGE SCALE GENOMIC DNA]</scope>
    <source>
        <strain evidence="2 3">248</strain>
    </source>
</reference>
<proteinExistence type="predicted"/>
<feature type="region of interest" description="Disordered" evidence="1">
    <location>
        <begin position="180"/>
        <end position="201"/>
    </location>
</feature>
<accession>W7HNG8</accession>
<organism evidence="2 3">
    <name type="scientific">Drechslerella stenobrocha 248</name>
    <dbReference type="NCBI Taxonomy" id="1043628"/>
    <lineage>
        <taxon>Eukaryota</taxon>
        <taxon>Fungi</taxon>
        <taxon>Dikarya</taxon>
        <taxon>Ascomycota</taxon>
        <taxon>Pezizomycotina</taxon>
        <taxon>Orbiliomycetes</taxon>
        <taxon>Orbiliales</taxon>
        <taxon>Orbiliaceae</taxon>
        <taxon>Drechslerella</taxon>
    </lineage>
</organism>
<dbReference type="AlphaFoldDB" id="W7HNG8"/>
<dbReference type="Proteomes" id="UP000024837">
    <property type="component" value="Unassembled WGS sequence"/>
</dbReference>
<gene>
    <name evidence="2" type="ORF">DRE_06477</name>
</gene>
<evidence type="ECO:0000256" key="1">
    <source>
        <dbReference type="SAM" id="MobiDB-lite"/>
    </source>
</evidence>
<sequence>MATSTDPRNHRHLATAPVADTLAMPTRPRFNHPLTDDGISSLLIRSGKWDDPSEWADVVAEELVVRGLVDKGRCQLAAHEHILRCVTNDPKFKETLHKIGRARLEAAMRAKVQVRDRSPKLMKGLREEKEAEFRQQLYPEPTPAEEDTGFCSTASSFATVLDLDTGHPVGAFGHPVNFLDQTSRRTPEPRPDEFWPVHQGF</sequence>
<evidence type="ECO:0000313" key="3">
    <source>
        <dbReference type="Proteomes" id="UP000024837"/>
    </source>
</evidence>
<protein>
    <submittedName>
        <fullName evidence="2">Uncharacterized protein</fullName>
    </submittedName>
</protein>